<gene>
    <name evidence="2" type="ORF">A6K76_10930</name>
</gene>
<sequence length="195" mass="21671">MSKQSVRGFGIAIFLVGALIYSMNSLNIPLPGVDADAAAKKEIEELQQQLTTTQQQLEEAKSAKKEASDEEEKGEEVIETTISVFRGNTAYDISRKLQDEGIIDNALQFELFLANGEYSRRIQIGEFTVSSDMTEEELAEALTTPTPLPQNDEETESESESETNLDEELPTDEENETNEVEAEDELLDETSLTQP</sequence>
<feature type="compositionally biased region" description="Basic and acidic residues" evidence="1">
    <location>
        <begin position="58"/>
        <end position="67"/>
    </location>
</feature>
<feature type="region of interest" description="Disordered" evidence="1">
    <location>
        <begin position="134"/>
        <end position="195"/>
    </location>
</feature>
<comment type="caution">
    <text evidence="2">The sequence shown here is derived from an EMBL/GenBank/DDBJ whole genome shotgun (WGS) entry which is preliminary data.</text>
</comment>
<dbReference type="OrthoDB" id="2138957at2"/>
<evidence type="ECO:0008006" key="4">
    <source>
        <dbReference type="Google" id="ProtNLM"/>
    </source>
</evidence>
<protein>
    <recommendedName>
        <fullName evidence="4">Aminodeoxychorismate lyase</fullName>
    </recommendedName>
</protein>
<dbReference type="Proteomes" id="UP000093482">
    <property type="component" value="Unassembled WGS sequence"/>
</dbReference>
<accession>A0A1C0YU47</accession>
<feature type="region of interest" description="Disordered" evidence="1">
    <location>
        <begin position="54"/>
        <end position="76"/>
    </location>
</feature>
<reference evidence="2 3" key="1">
    <citation type="submission" date="2016-07" db="EMBL/GenBank/DDBJ databases">
        <title>Caryophanon latum genome sequencing.</title>
        <authorList>
            <person name="Verma A."/>
            <person name="Pal Y."/>
            <person name="Krishnamurthi S."/>
        </authorList>
    </citation>
    <scope>NUCLEOTIDE SEQUENCE [LARGE SCALE GENOMIC DNA]</scope>
    <source>
        <strain evidence="2 3">DSM 14151</strain>
    </source>
</reference>
<evidence type="ECO:0000313" key="2">
    <source>
        <dbReference type="EMBL" id="OCS90654.1"/>
    </source>
</evidence>
<dbReference type="AlphaFoldDB" id="A0A1C0YU47"/>
<feature type="compositionally biased region" description="Acidic residues" evidence="1">
    <location>
        <begin position="151"/>
        <end position="188"/>
    </location>
</feature>
<name>A0A1C0YU47_9BACL</name>
<dbReference type="EMBL" id="MATO01000035">
    <property type="protein sequence ID" value="OCS90654.1"/>
    <property type="molecule type" value="Genomic_DNA"/>
</dbReference>
<evidence type="ECO:0000313" key="3">
    <source>
        <dbReference type="Proteomes" id="UP000093482"/>
    </source>
</evidence>
<dbReference type="RefSeq" id="WP_066464559.1">
    <property type="nucleotide sequence ID" value="NZ_MATO01000035.1"/>
</dbReference>
<organism evidence="2 3">
    <name type="scientific">Caryophanon latum</name>
    <dbReference type="NCBI Taxonomy" id="33977"/>
    <lineage>
        <taxon>Bacteria</taxon>
        <taxon>Bacillati</taxon>
        <taxon>Bacillota</taxon>
        <taxon>Bacilli</taxon>
        <taxon>Bacillales</taxon>
        <taxon>Caryophanaceae</taxon>
        <taxon>Caryophanon</taxon>
    </lineage>
</organism>
<evidence type="ECO:0000256" key="1">
    <source>
        <dbReference type="SAM" id="MobiDB-lite"/>
    </source>
</evidence>
<dbReference type="Gene3D" id="3.30.1490.480">
    <property type="entry name" value="Endolytic murein transglycosylase"/>
    <property type="match status" value="1"/>
</dbReference>
<keyword evidence="3" id="KW-1185">Reference proteome</keyword>
<proteinExistence type="predicted"/>